<evidence type="ECO:0008006" key="3">
    <source>
        <dbReference type="Google" id="ProtNLM"/>
    </source>
</evidence>
<gene>
    <name evidence="2" type="ORF">ENO04_02840</name>
</gene>
<evidence type="ECO:0000256" key="1">
    <source>
        <dbReference type="SAM" id="Phobius"/>
    </source>
</evidence>
<organism evidence="2">
    <name type="scientific">Fervidicoccus fontis</name>
    <dbReference type="NCBI Taxonomy" id="683846"/>
    <lineage>
        <taxon>Archaea</taxon>
        <taxon>Thermoproteota</taxon>
        <taxon>Thermoprotei</taxon>
        <taxon>Fervidicoccales</taxon>
        <taxon>Fervidicoccaceae</taxon>
        <taxon>Fervidicoccus</taxon>
    </lineage>
</organism>
<evidence type="ECO:0000313" key="2">
    <source>
        <dbReference type="EMBL" id="HDS10547.1"/>
    </source>
</evidence>
<keyword evidence="1" id="KW-0812">Transmembrane</keyword>
<dbReference type="AlphaFoldDB" id="A0A7C1HWR3"/>
<dbReference type="EMBL" id="DSDY01000094">
    <property type="protein sequence ID" value="HDS10547.1"/>
    <property type="molecule type" value="Genomic_DNA"/>
</dbReference>
<comment type="caution">
    <text evidence="2">The sequence shown here is derived from an EMBL/GenBank/DDBJ whole genome shotgun (WGS) entry which is preliminary data.</text>
</comment>
<accession>A0A7C1HWR3</accession>
<sequence length="156" mass="17153">MRVSVSLVALAAFFLASALLVVHPHALSNEALGIMSDVLGKIQLLESRKVNVSDYVRVLDEAVREYQACARSDGQICDEELIGKLQALSGELDKAIAGSESTYYVYIARKVAVGAALALIPIATYVLLPWLISYTWLKTKAKWIMMPRGGRKNDNR</sequence>
<feature type="transmembrane region" description="Helical" evidence="1">
    <location>
        <begin position="111"/>
        <end position="137"/>
    </location>
</feature>
<keyword evidence="1" id="KW-0472">Membrane</keyword>
<reference evidence="2" key="1">
    <citation type="journal article" date="2020" name="mSystems">
        <title>Genome- and Community-Level Interaction Insights into Carbon Utilization and Element Cycling Functions of Hydrothermarchaeota in Hydrothermal Sediment.</title>
        <authorList>
            <person name="Zhou Z."/>
            <person name="Liu Y."/>
            <person name="Xu W."/>
            <person name="Pan J."/>
            <person name="Luo Z.H."/>
            <person name="Li M."/>
        </authorList>
    </citation>
    <scope>NUCLEOTIDE SEQUENCE [LARGE SCALE GENOMIC DNA]</scope>
    <source>
        <strain evidence="2">SpSt-123</strain>
    </source>
</reference>
<proteinExistence type="predicted"/>
<keyword evidence="1" id="KW-1133">Transmembrane helix</keyword>
<name>A0A7C1HWR3_9CREN</name>
<protein>
    <recommendedName>
        <fullName evidence="3">Transmembrane protein</fullName>
    </recommendedName>
</protein>